<dbReference type="EMBL" id="CP126666">
    <property type="protein sequence ID" value="WKA13015.1"/>
    <property type="molecule type" value="Genomic_DNA"/>
</dbReference>
<organism evidence="1 2">
    <name type="scientific">Vitis vinifera</name>
    <name type="common">Grape</name>
    <dbReference type="NCBI Taxonomy" id="29760"/>
    <lineage>
        <taxon>Eukaryota</taxon>
        <taxon>Viridiplantae</taxon>
        <taxon>Streptophyta</taxon>
        <taxon>Embryophyta</taxon>
        <taxon>Tracheophyta</taxon>
        <taxon>Spermatophyta</taxon>
        <taxon>Magnoliopsida</taxon>
        <taxon>eudicotyledons</taxon>
        <taxon>Gunneridae</taxon>
        <taxon>Pentapetalae</taxon>
        <taxon>rosids</taxon>
        <taxon>Vitales</taxon>
        <taxon>Vitaceae</taxon>
        <taxon>Viteae</taxon>
        <taxon>Vitis</taxon>
    </lineage>
</organism>
<protein>
    <submittedName>
        <fullName evidence="1">Uncharacterized protein</fullName>
    </submittedName>
</protein>
<accession>A0ABY9DZE4</accession>
<evidence type="ECO:0000313" key="1">
    <source>
        <dbReference type="EMBL" id="WKA13015.1"/>
    </source>
</evidence>
<name>A0ABY9DZE4_VITVI</name>
<gene>
    <name evidence="1" type="ORF">VitviT2T_030352</name>
</gene>
<dbReference type="Proteomes" id="UP001227230">
    <property type="component" value="Chromosome 19"/>
</dbReference>
<evidence type="ECO:0000313" key="2">
    <source>
        <dbReference type="Proteomes" id="UP001227230"/>
    </source>
</evidence>
<reference evidence="1 2" key="1">
    <citation type="journal article" date="2023" name="Hortic Res">
        <title>The complete reference genome for grapevine (Vitis vinifera L.) genetics and breeding.</title>
        <authorList>
            <person name="Shi X."/>
            <person name="Cao S."/>
            <person name="Wang X."/>
            <person name="Huang S."/>
            <person name="Wang Y."/>
            <person name="Liu Z."/>
            <person name="Liu W."/>
            <person name="Leng X."/>
            <person name="Peng Y."/>
            <person name="Wang N."/>
            <person name="Wang Y."/>
            <person name="Ma Z."/>
            <person name="Xu X."/>
            <person name="Zhang F."/>
            <person name="Xue H."/>
            <person name="Zhong H."/>
            <person name="Wang Y."/>
            <person name="Zhang K."/>
            <person name="Velt A."/>
            <person name="Avia K."/>
            <person name="Holtgrawe D."/>
            <person name="Grimplet J."/>
            <person name="Matus J.T."/>
            <person name="Ware D."/>
            <person name="Wu X."/>
            <person name="Wang H."/>
            <person name="Liu C."/>
            <person name="Fang Y."/>
            <person name="Rustenholz C."/>
            <person name="Cheng Z."/>
            <person name="Xiao H."/>
            <person name="Zhou Y."/>
        </authorList>
    </citation>
    <scope>NUCLEOTIDE SEQUENCE [LARGE SCALE GENOMIC DNA]</scope>
    <source>
        <strain evidence="2">cv. Pinot noir / PN40024</strain>
        <tissue evidence="1">Leaf</tissue>
    </source>
</reference>
<sequence length="190" mass="21299">MLSFGVLIAFLSPKQSEIEESSLESISKSRIQGVWDPSHSTRTGIIAHSTRVVIPSGYRHFIWLPPLHPAAATFHPDVSHPESGCRCHSTRMSTSGIRLPPPFHPDVHIQNSATAAIPPGCPHPEFSCRRHYTRMFCIRNSDARWERRAFQLPRSHVSRSAYSAYPESFAAILHSAAMSPEASRYVRPTF</sequence>
<keyword evidence="2" id="KW-1185">Reference proteome</keyword>
<proteinExistence type="predicted"/>